<dbReference type="Proteomes" id="UP000006591">
    <property type="component" value="Chromosome 4"/>
</dbReference>
<feature type="region of interest" description="Disordered" evidence="1">
    <location>
        <begin position="121"/>
        <end position="193"/>
    </location>
</feature>
<organism evidence="2">
    <name type="scientific">Oryza nivara</name>
    <name type="common">Indian wild rice</name>
    <name type="synonym">Oryza sativa f. spontanea</name>
    <dbReference type="NCBI Taxonomy" id="4536"/>
    <lineage>
        <taxon>Eukaryota</taxon>
        <taxon>Viridiplantae</taxon>
        <taxon>Streptophyta</taxon>
        <taxon>Embryophyta</taxon>
        <taxon>Tracheophyta</taxon>
        <taxon>Spermatophyta</taxon>
        <taxon>Magnoliopsida</taxon>
        <taxon>Liliopsida</taxon>
        <taxon>Poales</taxon>
        <taxon>Poaceae</taxon>
        <taxon>BOP clade</taxon>
        <taxon>Oryzoideae</taxon>
        <taxon>Oryzeae</taxon>
        <taxon>Oryzinae</taxon>
        <taxon>Oryza</taxon>
    </lineage>
</organism>
<accession>A0A0E0H461</accession>
<keyword evidence="3" id="KW-1185">Reference proteome</keyword>
<reference evidence="2" key="1">
    <citation type="submission" date="2015-04" db="UniProtKB">
        <authorList>
            <consortium name="EnsemblPlants"/>
        </authorList>
    </citation>
    <scope>IDENTIFICATION</scope>
    <source>
        <strain evidence="2">SL10</strain>
    </source>
</reference>
<dbReference type="EnsemblPlants" id="ONIVA04G19840.1">
    <property type="protein sequence ID" value="ONIVA04G19840.1"/>
    <property type="gene ID" value="ONIVA04G19840"/>
</dbReference>
<protein>
    <submittedName>
        <fullName evidence="2">Uncharacterized protein</fullName>
    </submittedName>
</protein>
<sequence length="193" mass="20264">MEVVDRTAKNRVTSAGGAIWRGQGGGGELAQSRWRLGRGRATLASYVFACKKTGAGERETGPRGEKEREDGGKWELVPSILGGGQARRVGAAWGRRTGTVAVEAWARQGDVGVLCLRAQEDKGGRERETGPGGEKEREDGGKGEPVPSVLGGGQARRVGAASLLVSHARARGNERHGRNSDGAGGKAARKERD</sequence>
<feature type="compositionally biased region" description="Basic and acidic residues" evidence="1">
    <location>
        <begin position="121"/>
        <end position="142"/>
    </location>
</feature>
<evidence type="ECO:0000313" key="3">
    <source>
        <dbReference type="Proteomes" id="UP000006591"/>
    </source>
</evidence>
<evidence type="ECO:0000256" key="1">
    <source>
        <dbReference type="SAM" id="MobiDB-lite"/>
    </source>
</evidence>
<reference evidence="2" key="2">
    <citation type="submission" date="2018-04" db="EMBL/GenBank/DDBJ databases">
        <title>OnivRS2 (Oryza nivara Reference Sequence Version 2).</title>
        <authorList>
            <person name="Zhang J."/>
            <person name="Kudrna D."/>
            <person name="Lee S."/>
            <person name="Talag J."/>
            <person name="Rajasekar S."/>
            <person name="Welchert J."/>
            <person name="Hsing Y.-I."/>
            <person name="Wing R.A."/>
        </authorList>
    </citation>
    <scope>NUCLEOTIDE SEQUENCE [LARGE SCALE GENOMIC DNA]</scope>
    <source>
        <strain evidence="2">SL10</strain>
    </source>
</reference>
<dbReference type="HOGENOM" id="CLU_1410855_0_0_1"/>
<proteinExistence type="predicted"/>
<dbReference type="AlphaFoldDB" id="A0A0E0H461"/>
<evidence type="ECO:0000313" key="2">
    <source>
        <dbReference type="EnsemblPlants" id="ONIVA04G19840.1"/>
    </source>
</evidence>
<dbReference type="Gramene" id="ONIVA04G19840.1">
    <property type="protein sequence ID" value="ONIVA04G19840.1"/>
    <property type="gene ID" value="ONIVA04G19840"/>
</dbReference>
<name>A0A0E0H461_ORYNI</name>